<name>A0A4R2R5Q0_9PSEU</name>
<dbReference type="AlphaFoldDB" id="A0A4R2R5Q0"/>
<evidence type="ECO:0000256" key="4">
    <source>
        <dbReference type="ARBA" id="ARBA00023136"/>
    </source>
</evidence>
<feature type="region of interest" description="Disordered" evidence="5">
    <location>
        <begin position="140"/>
        <end position="168"/>
    </location>
</feature>
<dbReference type="GO" id="GO:0016020">
    <property type="term" value="C:membrane"/>
    <property type="evidence" value="ECO:0007669"/>
    <property type="project" value="UniProtKB-SubCell"/>
</dbReference>
<evidence type="ECO:0000256" key="2">
    <source>
        <dbReference type="ARBA" id="ARBA00022692"/>
    </source>
</evidence>
<dbReference type="Proteomes" id="UP000294911">
    <property type="component" value="Unassembled WGS sequence"/>
</dbReference>
<reference evidence="6 7" key="1">
    <citation type="submission" date="2019-03" db="EMBL/GenBank/DDBJ databases">
        <title>Genomic Encyclopedia of Type Strains, Phase IV (KMG-IV): sequencing the most valuable type-strain genomes for metagenomic binning, comparative biology and taxonomic classification.</title>
        <authorList>
            <person name="Goeker M."/>
        </authorList>
    </citation>
    <scope>NUCLEOTIDE SEQUENCE [LARGE SCALE GENOMIC DNA]</scope>
    <source>
        <strain evidence="6 7">DSM 45765</strain>
    </source>
</reference>
<evidence type="ECO:0000313" key="6">
    <source>
        <dbReference type="EMBL" id="TCP57334.1"/>
    </source>
</evidence>
<feature type="compositionally biased region" description="Basic residues" evidence="5">
    <location>
        <begin position="153"/>
        <end position="168"/>
    </location>
</feature>
<accession>A0A4R2R5Q0</accession>
<dbReference type="InterPro" id="IPR032808">
    <property type="entry name" value="DoxX"/>
</dbReference>
<sequence length="168" mass="17927">MLLRRLARPLMAAIFVASGVQTLRDPSGPTQAAKPFLDKTIGSRADSLPAQVPTDAQTLVRLDAAVKVVAGSALAAGKFPRLSALVLAANLVPTTLATHAFWEYSDESERSTQLVHFFKNASMCGGLLLAAADTEGKPSVGWRARRATDKASKKVQKTSRKARRAART</sequence>
<gene>
    <name evidence="6" type="ORF">EV191_1011288</name>
</gene>
<keyword evidence="3" id="KW-1133">Transmembrane helix</keyword>
<comment type="caution">
    <text evidence="6">The sequence shown here is derived from an EMBL/GenBank/DDBJ whole genome shotgun (WGS) entry which is preliminary data.</text>
</comment>
<keyword evidence="4" id="KW-0472">Membrane</keyword>
<evidence type="ECO:0000256" key="1">
    <source>
        <dbReference type="ARBA" id="ARBA00004141"/>
    </source>
</evidence>
<evidence type="ECO:0000256" key="5">
    <source>
        <dbReference type="SAM" id="MobiDB-lite"/>
    </source>
</evidence>
<evidence type="ECO:0000256" key="3">
    <source>
        <dbReference type="ARBA" id="ARBA00022989"/>
    </source>
</evidence>
<keyword evidence="7" id="KW-1185">Reference proteome</keyword>
<evidence type="ECO:0000313" key="7">
    <source>
        <dbReference type="Proteomes" id="UP000294911"/>
    </source>
</evidence>
<dbReference type="RefSeq" id="WP_132875823.1">
    <property type="nucleotide sequence ID" value="NZ_SLXQ01000001.1"/>
</dbReference>
<dbReference type="EMBL" id="SLXQ01000001">
    <property type="protein sequence ID" value="TCP57334.1"/>
    <property type="molecule type" value="Genomic_DNA"/>
</dbReference>
<dbReference type="Pfam" id="PF07681">
    <property type="entry name" value="DoxX"/>
    <property type="match status" value="1"/>
</dbReference>
<comment type="subcellular location">
    <subcellularLocation>
        <location evidence="1">Membrane</location>
        <topology evidence="1">Multi-pass membrane protein</topology>
    </subcellularLocation>
</comment>
<organism evidence="6 7">
    <name type="scientific">Tamaricihabitans halophyticus</name>
    <dbReference type="NCBI Taxonomy" id="1262583"/>
    <lineage>
        <taxon>Bacteria</taxon>
        <taxon>Bacillati</taxon>
        <taxon>Actinomycetota</taxon>
        <taxon>Actinomycetes</taxon>
        <taxon>Pseudonocardiales</taxon>
        <taxon>Pseudonocardiaceae</taxon>
        <taxon>Tamaricihabitans</taxon>
    </lineage>
</organism>
<proteinExistence type="predicted"/>
<dbReference type="OrthoDB" id="329282at2"/>
<keyword evidence="2" id="KW-0812">Transmembrane</keyword>
<protein>
    <submittedName>
        <fullName evidence="6">Putative membrane protein YphA (DoxX/SURF4 family)</fullName>
    </submittedName>
</protein>